<gene>
    <name evidence="3" type="ORF">SAMN05421753_10726</name>
</gene>
<dbReference type="InterPro" id="IPR019734">
    <property type="entry name" value="TPR_rpt"/>
</dbReference>
<dbReference type="SUPFAM" id="SSF48452">
    <property type="entry name" value="TPR-like"/>
    <property type="match status" value="1"/>
</dbReference>
<proteinExistence type="predicted"/>
<evidence type="ECO:0000313" key="3">
    <source>
        <dbReference type="EMBL" id="SFI23723.1"/>
    </source>
</evidence>
<protein>
    <submittedName>
        <fullName evidence="3">Tetratricopeptide repeat-containing protein</fullName>
    </submittedName>
</protein>
<feature type="repeat" description="TPR" evidence="1">
    <location>
        <begin position="415"/>
        <end position="448"/>
    </location>
</feature>
<keyword evidence="2" id="KW-0472">Membrane</keyword>
<dbReference type="InterPro" id="IPR011990">
    <property type="entry name" value="TPR-like_helical_dom_sf"/>
</dbReference>
<dbReference type="Pfam" id="PF13432">
    <property type="entry name" value="TPR_16"/>
    <property type="match status" value="2"/>
</dbReference>
<keyword evidence="2" id="KW-1133">Transmembrane helix</keyword>
<dbReference type="RefSeq" id="WP_175517337.1">
    <property type="nucleotide sequence ID" value="NZ_FOQD01000007.1"/>
</dbReference>
<keyword evidence="2" id="KW-0812">Transmembrane</keyword>
<accession>A0A1I3GJX6</accession>
<sequence length="462" mass="52217">MRKVTVILIVFVGVELLIAGALLVRKSFQRTPLLPQTLSDDPLFASQLQILADEAQQKGNADQWLELGQALLSHGYYDHAELAFRHAAAVAPGSQEAHFGLAFCLDRTGRMAESEPEYRRAIELNDRPNAPNKLTQYAWSAIGRNLLREEKADEAEAVFRKTARIQAHSLQLAKLMIRSGRAAEALPVIEEGLKQYPQSLEFRVLKYEAFKALNRPEDAEKVADQLERVKSSVTLNFNTDFVSAYRKRAGFDKAIEDYNRLVPTNDFDRIAAQLQKLIDEIGDLQVPVYRIARVRMSEVEMQRHKPEKIHQMVDELHAKGIADPDLLQFEGAALSMENQPGQAAELWLRAAKMAPNAGLDRELVKYFTQKGDLQQRDFFLADEAMLNGQQLYWGNQVADALPYLQKSVELNPQNAKAWFYLGQVQRVLGHQAEALNAYERCAAIDPMHGRALREIAELKKKA</sequence>
<evidence type="ECO:0000313" key="4">
    <source>
        <dbReference type="Proteomes" id="UP000199518"/>
    </source>
</evidence>
<organism evidence="3 4">
    <name type="scientific">Planctomicrobium piriforme</name>
    <dbReference type="NCBI Taxonomy" id="1576369"/>
    <lineage>
        <taxon>Bacteria</taxon>
        <taxon>Pseudomonadati</taxon>
        <taxon>Planctomycetota</taxon>
        <taxon>Planctomycetia</taxon>
        <taxon>Planctomycetales</taxon>
        <taxon>Planctomycetaceae</taxon>
        <taxon>Planctomicrobium</taxon>
    </lineage>
</organism>
<feature type="transmembrane region" description="Helical" evidence="2">
    <location>
        <begin position="6"/>
        <end position="24"/>
    </location>
</feature>
<keyword evidence="1" id="KW-0802">TPR repeat</keyword>
<evidence type="ECO:0000256" key="2">
    <source>
        <dbReference type="SAM" id="Phobius"/>
    </source>
</evidence>
<name>A0A1I3GJX6_9PLAN</name>
<dbReference type="STRING" id="1576369.SAMN05421753_10726"/>
<dbReference type="PROSITE" id="PS50005">
    <property type="entry name" value="TPR"/>
    <property type="match status" value="2"/>
</dbReference>
<dbReference type="Gene3D" id="1.25.40.10">
    <property type="entry name" value="Tetratricopeptide repeat domain"/>
    <property type="match status" value="3"/>
</dbReference>
<dbReference type="PANTHER" id="PTHR12558:SF13">
    <property type="entry name" value="CELL DIVISION CYCLE PROTEIN 27 HOMOLOG"/>
    <property type="match status" value="1"/>
</dbReference>
<keyword evidence="4" id="KW-1185">Reference proteome</keyword>
<dbReference type="SMART" id="SM00028">
    <property type="entry name" value="TPR"/>
    <property type="match status" value="5"/>
</dbReference>
<feature type="repeat" description="TPR" evidence="1">
    <location>
        <begin position="61"/>
        <end position="94"/>
    </location>
</feature>
<dbReference type="EMBL" id="FOQD01000007">
    <property type="protein sequence ID" value="SFI23723.1"/>
    <property type="molecule type" value="Genomic_DNA"/>
</dbReference>
<reference evidence="4" key="1">
    <citation type="submission" date="2016-10" db="EMBL/GenBank/DDBJ databases">
        <authorList>
            <person name="Varghese N."/>
            <person name="Submissions S."/>
        </authorList>
    </citation>
    <scope>NUCLEOTIDE SEQUENCE [LARGE SCALE GENOMIC DNA]</scope>
    <source>
        <strain evidence="4">DSM 26348</strain>
    </source>
</reference>
<evidence type="ECO:0000256" key="1">
    <source>
        <dbReference type="PROSITE-ProRule" id="PRU00339"/>
    </source>
</evidence>
<dbReference type="PANTHER" id="PTHR12558">
    <property type="entry name" value="CELL DIVISION CYCLE 16,23,27"/>
    <property type="match status" value="1"/>
</dbReference>
<dbReference type="AlphaFoldDB" id="A0A1I3GJX6"/>
<dbReference type="Proteomes" id="UP000199518">
    <property type="component" value="Unassembled WGS sequence"/>
</dbReference>